<comment type="caution">
    <text evidence="1">The sequence shown here is derived from an EMBL/GenBank/DDBJ whole genome shotgun (WGS) entry which is preliminary data.</text>
</comment>
<evidence type="ECO:0000313" key="2">
    <source>
        <dbReference type="Proteomes" id="UP000828048"/>
    </source>
</evidence>
<dbReference type="EMBL" id="CM037153">
    <property type="protein sequence ID" value="KAH7858480.1"/>
    <property type="molecule type" value="Genomic_DNA"/>
</dbReference>
<dbReference type="Proteomes" id="UP000828048">
    <property type="component" value="Chromosome 3"/>
</dbReference>
<name>A0ACB7YY17_9ERIC</name>
<organism evidence="1 2">
    <name type="scientific">Vaccinium darrowii</name>
    <dbReference type="NCBI Taxonomy" id="229202"/>
    <lineage>
        <taxon>Eukaryota</taxon>
        <taxon>Viridiplantae</taxon>
        <taxon>Streptophyta</taxon>
        <taxon>Embryophyta</taxon>
        <taxon>Tracheophyta</taxon>
        <taxon>Spermatophyta</taxon>
        <taxon>Magnoliopsida</taxon>
        <taxon>eudicotyledons</taxon>
        <taxon>Gunneridae</taxon>
        <taxon>Pentapetalae</taxon>
        <taxon>asterids</taxon>
        <taxon>Ericales</taxon>
        <taxon>Ericaceae</taxon>
        <taxon>Vaccinioideae</taxon>
        <taxon>Vaccinieae</taxon>
        <taxon>Vaccinium</taxon>
    </lineage>
</organism>
<proteinExistence type="predicted"/>
<evidence type="ECO:0000313" key="1">
    <source>
        <dbReference type="EMBL" id="KAH7858480.1"/>
    </source>
</evidence>
<reference evidence="1 2" key="1">
    <citation type="journal article" date="2021" name="Hortic Res">
        <title>High-quality reference genome and annotation aids understanding of berry development for evergreen blueberry (Vaccinium darrowii).</title>
        <authorList>
            <person name="Yu J."/>
            <person name="Hulse-Kemp A.M."/>
            <person name="Babiker E."/>
            <person name="Staton M."/>
        </authorList>
    </citation>
    <scope>NUCLEOTIDE SEQUENCE [LARGE SCALE GENOMIC DNA]</scope>
    <source>
        <strain evidence="2">cv. NJ 8807/NJ 8810</strain>
        <tissue evidence="1">Young leaf</tissue>
    </source>
</reference>
<accession>A0ACB7YY17</accession>
<gene>
    <name evidence="1" type="ORF">Vadar_024276</name>
</gene>
<sequence>MAYRVKLTLEKPIQLADQLIKAADKASSFKSHCSDLKENTKTVAALLHQAARIGKNLYERPARLVIEDTNQVLKNALALLQKCRPNCLVNRFFTMIPSAAFQKTSSQLQNAANNLSWLLRISAAIYDGSQGDYLSQYPPLAANEPVLCFIWEQIAILSAGPLSHRLATAKSLVLFTNDNLCHGKLIQDGDCSVFAKILKEGPMQLQAEVAWAISELVDNYAPFQEHFAQHNVVLLLVHHLAFETIEEHSRYAITNKSNHSVVVASNGSKGKSPVLGLSVVKGDDPESSSRPSVCRKGREYEEPTTKAYMKAMAAKALSRLAKGNSAICKIITETIGLLCFAVLLEKGPKEVQRHSAMALMEITAVAEEDPLLRRSVFNPNLPTCKAVVHQLVRTIGNEEDSELVLRCLKAIGNLARIFCSSETRVIRPLVQLLGERAEFYRDACIVLVKFACPENYLHVEHSKAILATGGANHLIRLVYFEEQIVQSPAIFLLCRIVMHVPDSRELAETNVLSVLEWASTRTHVFGGEAAELLLEAKNTLVRCQCRGPRGFP</sequence>
<protein>
    <submittedName>
        <fullName evidence="1">Uncharacterized protein</fullName>
    </submittedName>
</protein>
<keyword evidence="2" id="KW-1185">Reference proteome</keyword>